<dbReference type="EMBL" id="JAMQAW010000004">
    <property type="protein sequence ID" value="MCM2387611.1"/>
    <property type="molecule type" value="Genomic_DNA"/>
</dbReference>
<reference evidence="3" key="1">
    <citation type="submission" date="2022-06" db="EMBL/GenBank/DDBJ databases">
        <title>Genome public.</title>
        <authorList>
            <person name="Sun Q."/>
        </authorList>
    </citation>
    <scope>NUCLEOTIDE SEQUENCE</scope>
    <source>
        <strain evidence="3">CWNU-1</strain>
    </source>
</reference>
<evidence type="ECO:0000256" key="2">
    <source>
        <dbReference type="SAM" id="MobiDB-lite"/>
    </source>
</evidence>
<dbReference type="InterPro" id="IPR013785">
    <property type="entry name" value="Aldolase_TIM"/>
</dbReference>
<proteinExistence type="predicted"/>
<dbReference type="SUPFAM" id="SSF51569">
    <property type="entry name" value="Aldolase"/>
    <property type="match status" value="1"/>
</dbReference>
<protein>
    <submittedName>
        <fullName evidence="3">Dihydrodipicolinate synthase family protein</fullName>
    </submittedName>
</protein>
<evidence type="ECO:0000313" key="3">
    <source>
        <dbReference type="EMBL" id="MCM2387611.1"/>
    </source>
</evidence>
<evidence type="ECO:0000313" key="4">
    <source>
        <dbReference type="Proteomes" id="UP001431429"/>
    </source>
</evidence>
<dbReference type="InterPro" id="IPR002220">
    <property type="entry name" value="DapA-like"/>
</dbReference>
<dbReference type="Proteomes" id="UP001431429">
    <property type="component" value="Unassembled WGS sequence"/>
</dbReference>
<keyword evidence="1" id="KW-0456">Lyase</keyword>
<evidence type="ECO:0000256" key="1">
    <source>
        <dbReference type="ARBA" id="ARBA00023239"/>
    </source>
</evidence>
<keyword evidence="4" id="KW-1185">Reference proteome</keyword>
<gene>
    <name evidence="3" type="ORF">NBG84_04670</name>
</gene>
<feature type="region of interest" description="Disordered" evidence="2">
    <location>
        <begin position="87"/>
        <end position="127"/>
    </location>
</feature>
<accession>A0ABT0UK10</accession>
<name>A0ABT0UK10_9ACTN</name>
<dbReference type="RefSeq" id="WP_250917978.1">
    <property type="nucleotide sequence ID" value="NZ_JAMQAW010000004.1"/>
</dbReference>
<dbReference type="Gene3D" id="3.20.20.70">
    <property type="entry name" value="Aldolase class I"/>
    <property type="match status" value="1"/>
</dbReference>
<sequence length="282" mass="30308">MRAPVVAGCSVLERPFTTRGEVDHEECVQVVDHLVTAGARSNMFPGCTGEFPRLRDDERAALTAPLLRRAAGVPGVVAVISVPDHSTHQAVARSGGGGRHGLARDERPPPTPVGAVRGRRARAHPDGRHPVASTVVIVQYALARTGTAIDAPTPARSTAQTKGELAPFGARISTLLERIPELSWVVGDSEVRLIDALWRGAADAQPGCSFGELSPRMGELWDGGRPDATVVRPDRMLPHLSYWTPSVELGIAAEKPISRRRGPIDSARCRELAHALTRRKRL</sequence>
<dbReference type="Pfam" id="PF00701">
    <property type="entry name" value="DHDPS"/>
    <property type="match status" value="1"/>
</dbReference>
<organism evidence="3 4">
    <name type="scientific">Streptomyces albipurpureus</name>
    <dbReference type="NCBI Taxonomy" id="2897419"/>
    <lineage>
        <taxon>Bacteria</taxon>
        <taxon>Bacillati</taxon>
        <taxon>Actinomycetota</taxon>
        <taxon>Actinomycetes</taxon>
        <taxon>Kitasatosporales</taxon>
        <taxon>Streptomycetaceae</taxon>
        <taxon>Streptomyces</taxon>
    </lineage>
</organism>
<comment type="caution">
    <text evidence="3">The sequence shown here is derived from an EMBL/GenBank/DDBJ whole genome shotgun (WGS) entry which is preliminary data.</text>
</comment>